<evidence type="ECO:0000259" key="1">
    <source>
        <dbReference type="Pfam" id="PF01408"/>
    </source>
</evidence>
<reference evidence="3 4" key="1">
    <citation type="submission" date="2018-06" db="EMBL/GenBank/DDBJ databases">
        <title>Extensive metabolic versatility and redundancy in microbially diverse, dynamic hydrothermal sediments.</title>
        <authorList>
            <person name="Dombrowski N."/>
            <person name="Teske A."/>
            <person name="Baker B.J."/>
        </authorList>
    </citation>
    <scope>NUCLEOTIDE SEQUENCE [LARGE SCALE GENOMIC DNA]</scope>
    <source>
        <strain evidence="3">B47_G16</strain>
    </source>
</reference>
<feature type="domain" description="Gfo/Idh/MocA-like oxidoreductase N-terminal" evidence="1">
    <location>
        <begin position="2"/>
        <end position="119"/>
    </location>
</feature>
<dbReference type="SUPFAM" id="SSF51735">
    <property type="entry name" value="NAD(P)-binding Rossmann-fold domains"/>
    <property type="match status" value="1"/>
</dbReference>
<gene>
    <name evidence="3" type="ORF">DRJ00_07540</name>
</gene>
<dbReference type="PANTHER" id="PTHR43377">
    <property type="entry name" value="BILIVERDIN REDUCTASE A"/>
    <property type="match status" value="1"/>
</dbReference>
<evidence type="ECO:0000259" key="2">
    <source>
        <dbReference type="Pfam" id="PF02894"/>
    </source>
</evidence>
<name>A0A497E4X3_UNCAE</name>
<evidence type="ECO:0000313" key="4">
    <source>
        <dbReference type="Proteomes" id="UP000279422"/>
    </source>
</evidence>
<organism evidence="3 4">
    <name type="scientific">Aerophobetes bacterium</name>
    <dbReference type="NCBI Taxonomy" id="2030807"/>
    <lineage>
        <taxon>Bacteria</taxon>
        <taxon>Candidatus Aerophobota</taxon>
    </lineage>
</organism>
<comment type="caution">
    <text evidence="3">The sequence shown here is derived from an EMBL/GenBank/DDBJ whole genome shotgun (WGS) entry which is preliminary data.</text>
</comment>
<proteinExistence type="predicted"/>
<dbReference type="Gene3D" id="3.30.360.10">
    <property type="entry name" value="Dihydrodipicolinate Reductase, domain 2"/>
    <property type="match status" value="1"/>
</dbReference>
<dbReference type="SUPFAM" id="SSF55347">
    <property type="entry name" value="Glyceraldehyde-3-phosphate dehydrogenase-like, C-terminal domain"/>
    <property type="match status" value="1"/>
</dbReference>
<accession>A0A497E4X3</accession>
<dbReference type="InterPro" id="IPR004104">
    <property type="entry name" value="Gfo/Idh/MocA-like_OxRdtase_C"/>
</dbReference>
<dbReference type="Gene3D" id="3.40.50.720">
    <property type="entry name" value="NAD(P)-binding Rossmann-like Domain"/>
    <property type="match status" value="1"/>
</dbReference>
<dbReference type="EMBL" id="QMPZ01000142">
    <property type="protein sequence ID" value="RLE07759.1"/>
    <property type="molecule type" value="Genomic_DNA"/>
</dbReference>
<sequence>MIKAGVIGLGIGQSHLYGYSKTPGVKVWAIADLEEERLKRFSREYSVPHSFKDYQELLKLKELDVVSVALPNFLHCPVTIEALEAGKHVLVEKPMALNSQEAEKMVKVARERKRILMVGMNYRYLPEIQILKKFVEQGELGDIYYIKAVALRRRSILSPWFEDKEKSGGGGLIDMGPHMLDLSMWIADDFNAVSVYGITYNKFMPVDDLASALIKLSNGATINLEISWEAFTKSQIFLSLFGTKGGAMTNPLKIYQNAGDIPVEITPEIEKGDFTSKIQREIVHFIRCVREKKEPSSSGEKGLRVMRVLDAIYESARTGKEVRIG</sequence>
<feature type="domain" description="Gfo/Idh/MocA-like oxidoreductase C-terminal" evidence="2">
    <location>
        <begin position="132"/>
        <end position="323"/>
    </location>
</feature>
<dbReference type="AlphaFoldDB" id="A0A497E4X3"/>
<dbReference type="GO" id="GO:0000166">
    <property type="term" value="F:nucleotide binding"/>
    <property type="evidence" value="ECO:0007669"/>
    <property type="project" value="InterPro"/>
</dbReference>
<dbReference type="InterPro" id="IPR051450">
    <property type="entry name" value="Gfo/Idh/MocA_Oxidoreductases"/>
</dbReference>
<dbReference type="InterPro" id="IPR000683">
    <property type="entry name" value="Gfo/Idh/MocA-like_OxRdtase_N"/>
</dbReference>
<dbReference type="Pfam" id="PF02894">
    <property type="entry name" value="GFO_IDH_MocA_C"/>
    <property type="match status" value="1"/>
</dbReference>
<dbReference type="InterPro" id="IPR036291">
    <property type="entry name" value="NAD(P)-bd_dom_sf"/>
</dbReference>
<protein>
    <submittedName>
        <fullName evidence="3">Gfo/Idh/MocA family oxidoreductase</fullName>
    </submittedName>
</protein>
<dbReference type="Proteomes" id="UP000279422">
    <property type="component" value="Unassembled WGS sequence"/>
</dbReference>
<evidence type="ECO:0000313" key="3">
    <source>
        <dbReference type="EMBL" id="RLE07759.1"/>
    </source>
</evidence>
<dbReference type="PANTHER" id="PTHR43377:SF1">
    <property type="entry name" value="BILIVERDIN REDUCTASE A"/>
    <property type="match status" value="1"/>
</dbReference>
<dbReference type="Pfam" id="PF01408">
    <property type="entry name" value="GFO_IDH_MocA"/>
    <property type="match status" value="1"/>
</dbReference>